<accession>A0AAD5S5I5</accession>
<dbReference type="InterPro" id="IPR029021">
    <property type="entry name" value="Prot-tyrosine_phosphatase-like"/>
</dbReference>
<organism evidence="2 3">
    <name type="scientific">Rhizophlyctis rosea</name>
    <dbReference type="NCBI Taxonomy" id="64517"/>
    <lineage>
        <taxon>Eukaryota</taxon>
        <taxon>Fungi</taxon>
        <taxon>Fungi incertae sedis</taxon>
        <taxon>Chytridiomycota</taxon>
        <taxon>Chytridiomycota incertae sedis</taxon>
        <taxon>Chytridiomycetes</taxon>
        <taxon>Rhizophlyctidales</taxon>
        <taxon>Rhizophlyctidaceae</taxon>
        <taxon>Rhizophlyctis</taxon>
    </lineage>
</organism>
<evidence type="ECO:0000313" key="2">
    <source>
        <dbReference type="EMBL" id="KAJ3041179.1"/>
    </source>
</evidence>
<keyword evidence="3" id="KW-1185">Reference proteome</keyword>
<name>A0AAD5S5I5_9FUNG</name>
<reference evidence="2" key="1">
    <citation type="submission" date="2020-05" db="EMBL/GenBank/DDBJ databases">
        <title>Phylogenomic resolution of chytrid fungi.</title>
        <authorList>
            <person name="Stajich J.E."/>
            <person name="Amses K."/>
            <person name="Simmons R."/>
            <person name="Seto K."/>
            <person name="Myers J."/>
            <person name="Bonds A."/>
            <person name="Quandt C.A."/>
            <person name="Barry K."/>
            <person name="Liu P."/>
            <person name="Grigoriev I."/>
            <person name="Longcore J.E."/>
            <person name="James T.Y."/>
        </authorList>
    </citation>
    <scope>NUCLEOTIDE SEQUENCE</scope>
    <source>
        <strain evidence="2">JEL0318</strain>
    </source>
</reference>
<feature type="non-terminal residue" evidence="2">
    <location>
        <position position="231"/>
    </location>
</feature>
<feature type="region of interest" description="Disordered" evidence="1">
    <location>
        <begin position="67"/>
        <end position="86"/>
    </location>
</feature>
<dbReference type="Pfam" id="PF14566">
    <property type="entry name" value="PTPlike_phytase"/>
    <property type="match status" value="1"/>
</dbReference>
<sequence>MADLPDAPHVPSAARIPVSASPSTSHTDLSTSPARHGLQIPGRKTETPPRPGESELLVGSFESEGSVENLHDSRLAPPRGPPPRRLSKVKSLKTVNYKNPTDILNAVNSVVKNRTGSVLARQTILKSDHFDTAVNTRLDFYLQGAPNFRSTPLNVFGVAQPTVSGISTILTLLNCHPTSTDPLSTIWFSSREEPIIYLNRKPFVLRDSEHPLTNIRTYSGISASRLERMED</sequence>
<dbReference type="SUPFAM" id="SSF52799">
    <property type="entry name" value="(Phosphotyrosine protein) phosphatases II"/>
    <property type="match status" value="1"/>
</dbReference>
<dbReference type="Proteomes" id="UP001212841">
    <property type="component" value="Unassembled WGS sequence"/>
</dbReference>
<feature type="compositionally biased region" description="Polar residues" evidence="1">
    <location>
        <begin position="20"/>
        <end position="33"/>
    </location>
</feature>
<dbReference type="Gene3D" id="3.90.190.10">
    <property type="entry name" value="Protein tyrosine phosphatase superfamily"/>
    <property type="match status" value="1"/>
</dbReference>
<protein>
    <submittedName>
        <fullName evidence="2">Uncharacterized protein</fullName>
    </submittedName>
</protein>
<dbReference type="EMBL" id="JADGJD010001504">
    <property type="protein sequence ID" value="KAJ3041179.1"/>
    <property type="molecule type" value="Genomic_DNA"/>
</dbReference>
<evidence type="ECO:0000313" key="3">
    <source>
        <dbReference type="Proteomes" id="UP001212841"/>
    </source>
</evidence>
<gene>
    <name evidence="2" type="ORF">HK097_002370</name>
</gene>
<comment type="caution">
    <text evidence="2">The sequence shown here is derived from an EMBL/GenBank/DDBJ whole genome shotgun (WGS) entry which is preliminary data.</text>
</comment>
<evidence type="ECO:0000256" key="1">
    <source>
        <dbReference type="SAM" id="MobiDB-lite"/>
    </source>
</evidence>
<feature type="region of interest" description="Disordered" evidence="1">
    <location>
        <begin position="1"/>
        <end position="56"/>
    </location>
</feature>
<proteinExistence type="predicted"/>
<dbReference type="AlphaFoldDB" id="A0AAD5S5I5"/>